<dbReference type="GO" id="GO:0005886">
    <property type="term" value="C:plasma membrane"/>
    <property type="evidence" value="ECO:0007669"/>
    <property type="project" value="UniProtKB-SubCell"/>
</dbReference>
<evidence type="ECO:0000256" key="1">
    <source>
        <dbReference type="ARBA" id="ARBA00004651"/>
    </source>
</evidence>
<reference evidence="12 13" key="1">
    <citation type="journal article" date="2018" name="Gigascience">
        <title>Genomes of trombidid mites reveal novel predicted allergens and laterally-transferred genes associated with secondary metabolism.</title>
        <authorList>
            <person name="Dong X."/>
            <person name="Chaisiri K."/>
            <person name="Xia D."/>
            <person name="Armstrong S.D."/>
            <person name="Fang Y."/>
            <person name="Donnelly M.J."/>
            <person name="Kadowaki T."/>
            <person name="McGarry J.W."/>
            <person name="Darby A.C."/>
            <person name="Makepeace B.L."/>
        </authorList>
    </citation>
    <scope>NUCLEOTIDE SEQUENCE [LARGE SCALE GENOMIC DNA]</scope>
    <source>
        <strain evidence="12">UoL-WK</strain>
    </source>
</reference>
<comment type="similarity">
    <text evidence="2">Belongs to the G-protein coupled receptor 1 family.</text>
</comment>
<comment type="subcellular location">
    <subcellularLocation>
        <location evidence="1">Cell membrane</location>
        <topology evidence="1">Multi-pass membrane protein</topology>
    </subcellularLocation>
</comment>
<feature type="transmembrane region" description="Helical" evidence="10">
    <location>
        <begin position="213"/>
        <end position="236"/>
    </location>
</feature>
<dbReference type="EMBL" id="NCKU01008918">
    <property type="protein sequence ID" value="RWS01591.1"/>
    <property type="molecule type" value="Genomic_DNA"/>
</dbReference>
<dbReference type="GO" id="GO:0004930">
    <property type="term" value="F:G protein-coupled receptor activity"/>
    <property type="evidence" value="ECO:0007669"/>
    <property type="project" value="UniProtKB-KW"/>
</dbReference>
<organism evidence="12 13">
    <name type="scientific">Dinothrombium tinctorium</name>
    <dbReference type="NCBI Taxonomy" id="1965070"/>
    <lineage>
        <taxon>Eukaryota</taxon>
        <taxon>Metazoa</taxon>
        <taxon>Ecdysozoa</taxon>
        <taxon>Arthropoda</taxon>
        <taxon>Chelicerata</taxon>
        <taxon>Arachnida</taxon>
        <taxon>Acari</taxon>
        <taxon>Acariformes</taxon>
        <taxon>Trombidiformes</taxon>
        <taxon>Prostigmata</taxon>
        <taxon>Anystina</taxon>
        <taxon>Parasitengona</taxon>
        <taxon>Trombidioidea</taxon>
        <taxon>Trombidiidae</taxon>
        <taxon>Dinothrombium</taxon>
    </lineage>
</organism>
<dbReference type="OrthoDB" id="6432764at2759"/>
<keyword evidence="7 10" id="KW-0472">Membrane</keyword>
<evidence type="ECO:0000313" key="12">
    <source>
        <dbReference type="EMBL" id="RWS01591.1"/>
    </source>
</evidence>
<feature type="non-terminal residue" evidence="12">
    <location>
        <position position="242"/>
    </location>
</feature>
<evidence type="ECO:0000256" key="5">
    <source>
        <dbReference type="ARBA" id="ARBA00022989"/>
    </source>
</evidence>
<keyword evidence="5 10" id="KW-1133">Transmembrane helix</keyword>
<sequence>MNLVAIAMDRYWAISDPIAHTCRRTAKFIISLAATAWSVAFAFTILPLVALSLFGVFRWPKNDCYYPRGYILYITFGQLVLPMFAMTIIYCLIFKAIKEQMEIRKRLRCDVFTIMSKESESTTPTNEIEMQQRNRSMSDVFKKRSQSKISLTSETKICCFVKEKEKICLVNERRAISLFAIVVGVFIICWAPYFILDNIFFFKPDLQRKTPIAIINIVYWLGYVNSACNPIIYTIFNPEFRK</sequence>
<dbReference type="PRINTS" id="PR00237">
    <property type="entry name" value="GPCRRHODOPSN"/>
</dbReference>
<proteinExistence type="inferred from homology"/>
<evidence type="ECO:0000256" key="3">
    <source>
        <dbReference type="ARBA" id="ARBA00022475"/>
    </source>
</evidence>
<evidence type="ECO:0000313" key="13">
    <source>
        <dbReference type="Proteomes" id="UP000285301"/>
    </source>
</evidence>
<keyword evidence="6" id="KW-0297">G-protein coupled receptor</keyword>
<dbReference type="SUPFAM" id="SSF81321">
    <property type="entry name" value="Family A G protein-coupled receptor-like"/>
    <property type="match status" value="1"/>
</dbReference>
<dbReference type="PROSITE" id="PS50262">
    <property type="entry name" value="G_PROTEIN_RECEP_F1_2"/>
    <property type="match status" value="1"/>
</dbReference>
<evidence type="ECO:0000256" key="9">
    <source>
        <dbReference type="ARBA" id="ARBA00023224"/>
    </source>
</evidence>
<feature type="transmembrane region" description="Helical" evidence="10">
    <location>
        <begin position="28"/>
        <end position="50"/>
    </location>
</feature>
<dbReference type="Pfam" id="PF00001">
    <property type="entry name" value="7tm_1"/>
    <property type="match status" value="1"/>
</dbReference>
<dbReference type="PANTHER" id="PTHR24248">
    <property type="entry name" value="ADRENERGIC RECEPTOR-RELATED G-PROTEIN COUPLED RECEPTOR"/>
    <property type="match status" value="1"/>
</dbReference>
<evidence type="ECO:0000259" key="11">
    <source>
        <dbReference type="PROSITE" id="PS50262"/>
    </source>
</evidence>
<accession>A0A443QEZ8</accession>
<dbReference type="Gene3D" id="1.20.1070.10">
    <property type="entry name" value="Rhodopsin 7-helix transmembrane proteins"/>
    <property type="match status" value="1"/>
</dbReference>
<feature type="transmembrane region" description="Helical" evidence="10">
    <location>
        <begin position="70"/>
        <end position="97"/>
    </location>
</feature>
<dbReference type="AlphaFoldDB" id="A0A443QEZ8"/>
<keyword evidence="3" id="KW-1003">Cell membrane</keyword>
<evidence type="ECO:0000256" key="7">
    <source>
        <dbReference type="ARBA" id="ARBA00023136"/>
    </source>
</evidence>
<protein>
    <submittedName>
        <fullName evidence="12">Tyramine receptor 1-like protein</fullName>
    </submittedName>
</protein>
<keyword evidence="9" id="KW-0807">Transducer</keyword>
<evidence type="ECO:0000256" key="6">
    <source>
        <dbReference type="ARBA" id="ARBA00023040"/>
    </source>
</evidence>
<keyword evidence="4 10" id="KW-0812">Transmembrane</keyword>
<dbReference type="InterPro" id="IPR000276">
    <property type="entry name" value="GPCR_Rhodpsn"/>
</dbReference>
<name>A0A443QEZ8_9ACAR</name>
<gene>
    <name evidence="12" type="ORF">B4U79_03906</name>
</gene>
<dbReference type="InterPro" id="IPR017452">
    <property type="entry name" value="GPCR_Rhodpsn_7TM"/>
</dbReference>
<evidence type="ECO:0000256" key="2">
    <source>
        <dbReference type="ARBA" id="ARBA00010663"/>
    </source>
</evidence>
<feature type="transmembrane region" description="Helical" evidence="10">
    <location>
        <begin position="175"/>
        <end position="193"/>
    </location>
</feature>
<feature type="domain" description="G-protein coupled receptors family 1 profile" evidence="11">
    <location>
        <begin position="1"/>
        <end position="233"/>
    </location>
</feature>
<keyword evidence="13" id="KW-1185">Reference proteome</keyword>
<evidence type="ECO:0000256" key="8">
    <source>
        <dbReference type="ARBA" id="ARBA00023170"/>
    </source>
</evidence>
<dbReference type="STRING" id="1965070.A0A443QEZ8"/>
<comment type="caution">
    <text evidence="12">The sequence shown here is derived from an EMBL/GenBank/DDBJ whole genome shotgun (WGS) entry which is preliminary data.</text>
</comment>
<keyword evidence="8 12" id="KW-0675">Receptor</keyword>
<evidence type="ECO:0000256" key="4">
    <source>
        <dbReference type="ARBA" id="ARBA00022692"/>
    </source>
</evidence>
<dbReference type="Proteomes" id="UP000285301">
    <property type="component" value="Unassembled WGS sequence"/>
</dbReference>
<evidence type="ECO:0000256" key="10">
    <source>
        <dbReference type="SAM" id="Phobius"/>
    </source>
</evidence>